<dbReference type="Proteomes" id="UP000051655">
    <property type="component" value="Unassembled WGS sequence"/>
</dbReference>
<dbReference type="PANTHER" id="PTHR46124:SF2">
    <property type="entry name" value="D-AMINOACYL-TRNA DEACYLASE"/>
    <property type="match status" value="1"/>
</dbReference>
<dbReference type="InterPro" id="IPR032466">
    <property type="entry name" value="Metal_Hydrolase"/>
</dbReference>
<dbReference type="GO" id="GO:0016788">
    <property type="term" value="F:hydrolase activity, acting on ester bonds"/>
    <property type="evidence" value="ECO:0007669"/>
    <property type="project" value="InterPro"/>
</dbReference>
<organism evidence="1 2">
    <name type="scientific">Weissella kandleri</name>
    <dbReference type="NCBI Taxonomy" id="1616"/>
    <lineage>
        <taxon>Bacteria</taxon>
        <taxon>Bacillati</taxon>
        <taxon>Bacillota</taxon>
        <taxon>Bacilli</taxon>
        <taxon>Lactobacillales</taxon>
        <taxon>Lactobacillaceae</taxon>
        <taxon>Weissella</taxon>
    </lineage>
</organism>
<dbReference type="PATRIC" id="fig|1616.3.peg.1051"/>
<comment type="caution">
    <text evidence="1">The sequence shown here is derived from an EMBL/GenBank/DDBJ whole genome shotgun (WGS) entry which is preliminary data.</text>
</comment>
<dbReference type="Pfam" id="PF01026">
    <property type="entry name" value="TatD_DNase"/>
    <property type="match status" value="1"/>
</dbReference>
<dbReference type="Gene3D" id="3.20.20.140">
    <property type="entry name" value="Metal-dependent hydrolases"/>
    <property type="match status" value="1"/>
</dbReference>
<proteinExistence type="predicted"/>
<gene>
    <name evidence="1" type="ORF">IV73_GL001030</name>
</gene>
<evidence type="ECO:0000313" key="2">
    <source>
        <dbReference type="Proteomes" id="UP000051655"/>
    </source>
</evidence>
<name>A0A0R2JC87_9LACO</name>
<sequence length="172" mass="19588">MEVDQVKFETMRPYLLQASIVGEIGLDTVWTKITLAQQLPVLIQQLEFARQNQKPVILHTEGTERLMFEIIKAYPDLKFLVHWYSDAESIDEYIQAGCLFSIGIDLMGNAVSTAIVKKAPVEQLLIESDGIDSIEWTYAGQKASFDQYLTLLKQNMDIIAQMKQMPVAIFEK</sequence>
<evidence type="ECO:0000313" key="1">
    <source>
        <dbReference type="EMBL" id="KRN74907.1"/>
    </source>
</evidence>
<dbReference type="EMBL" id="JQBP01000004">
    <property type="protein sequence ID" value="KRN74907.1"/>
    <property type="molecule type" value="Genomic_DNA"/>
</dbReference>
<dbReference type="STRING" id="1616.IV73_GL001030"/>
<accession>A0A0R2JC87</accession>
<protein>
    <submittedName>
        <fullName evidence="1">Uncharacterized protein</fullName>
    </submittedName>
</protein>
<dbReference type="AlphaFoldDB" id="A0A0R2JC87"/>
<reference evidence="1 2" key="1">
    <citation type="journal article" date="2015" name="Genome Announc.">
        <title>Expanding the biotechnology potential of lactobacilli through comparative genomics of 213 strains and associated genera.</title>
        <authorList>
            <person name="Sun Z."/>
            <person name="Harris H.M."/>
            <person name="McCann A."/>
            <person name="Guo C."/>
            <person name="Argimon S."/>
            <person name="Zhang W."/>
            <person name="Yang X."/>
            <person name="Jeffery I.B."/>
            <person name="Cooney J.C."/>
            <person name="Kagawa T.F."/>
            <person name="Liu W."/>
            <person name="Song Y."/>
            <person name="Salvetti E."/>
            <person name="Wrobel A."/>
            <person name="Rasinkangas P."/>
            <person name="Parkhill J."/>
            <person name="Rea M.C."/>
            <person name="O'Sullivan O."/>
            <person name="Ritari J."/>
            <person name="Douillard F.P."/>
            <person name="Paul Ross R."/>
            <person name="Yang R."/>
            <person name="Briner A.E."/>
            <person name="Felis G.E."/>
            <person name="de Vos W.M."/>
            <person name="Barrangou R."/>
            <person name="Klaenhammer T.R."/>
            <person name="Caufield P.W."/>
            <person name="Cui Y."/>
            <person name="Zhang H."/>
            <person name="O'Toole P.W."/>
        </authorList>
    </citation>
    <scope>NUCLEOTIDE SEQUENCE [LARGE SCALE GENOMIC DNA]</scope>
    <source>
        <strain evidence="1 2">DSM 20593</strain>
    </source>
</reference>
<dbReference type="InterPro" id="IPR001130">
    <property type="entry name" value="TatD-like"/>
</dbReference>
<dbReference type="PANTHER" id="PTHR46124">
    <property type="entry name" value="D-AMINOACYL-TRNA DEACYLASE"/>
    <property type="match status" value="1"/>
</dbReference>
<dbReference type="SUPFAM" id="SSF51556">
    <property type="entry name" value="Metallo-dependent hydrolases"/>
    <property type="match status" value="1"/>
</dbReference>
<keyword evidence="2" id="KW-1185">Reference proteome</keyword>